<reference evidence="1" key="1">
    <citation type="submission" date="2021-06" db="EMBL/GenBank/DDBJ databases">
        <authorList>
            <person name="Kallberg Y."/>
            <person name="Tangrot J."/>
            <person name="Rosling A."/>
        </authorList>
    </citation>
    <scope>NUCLEOTIDE SEQUENCE</scope>
    <source>
        <strain evidence="1">MA461A</strain>
    </source>
</reference>
<accession>A0ACA9L886</accession>
<keyword evidence="2" id="KW-1185">Reference proteome</keyword>
<dbReference type="EMBL" id="CAJVQC010002723">
    <property type="protein sequence ID" value="CAG8516516.1"/>
    <property type="molecule type" value="Genomic_DNA"/>
</dbReference>
<dbReference type="Proteomes" id="UP000789920">
    <property type="component" value="Unassembled WGS sequence"/>
</dbReference>
<proteinExistence type="predicted"/>
<gene>
    <name evidence="1" type="ORF">RPERSI_LOCUS2503</name>
</gene>
<evidence type="ECO:0000313" key="1">
    <source>
        <dbReference type="EMBL" id="CAG8516516.1"/>
    </source>
</evidence>
<name>A0ACA9L886_9GLOM</name>
<evidence type="ECO:0000313" key="2">
    <source>
        <dbReference type="Proteomes" id="UP000789920"/>
    </source>
</evidence>
<comment type="caution">
    <text evidence="1">The sequence shown here is derived from an EMBL/GenBank/DDBJ whole genome shotgun (WGS) entry which is preliminary data.</text>
</comment>
<sequence>SSPPFSTSEMPFEIPYPSPSITVYKKPTATKTPKNLISLTIPTEIPWNIAGLGKILHFSTDLDSYEPSSSPDFFD</sequence>
<organism evidence="1 2">
    <name type="scientific">Racocetra persica</name>
    <dbReference type="NCBI Taxonomy" id="160502"/>
    <lineage>
        <taxon>Eukaryota</taxon>
        <taxon>Fungi</taxon>
        <taxon>Fungi incertae sedis</taxon>
        <taxon>Mucoromycota</taxon>
        <taxon>Glomeromycotina</taxon>
        <taxon>Glomeromycetes</taxon>
        <taxon>Diversisporales</taxon>
        <taxon>Gigasporaceae</taxon>
        <taxon>Racocetra</taxon>
    </lineage>
</organism>
<protein>
    <submittedName>
        <fullName evidence="1">18189_t:CDS:1</fullName>
    </submittedName>
</protein>
<feature type="non-terminal residue" evidence="1">
    <location>
        <position position="1"/>
    </location>
</feature>